<dbReference type="EMBL" id="BJUZ01000001">
    <property type="protein sequence ID" value="GEK93512.1"/>
    <property type="molecule type" value="Genomic_DNA"/>
</dbReference>
<dbReference type="AlphaFoldDB" id="A0A511B134"/>
<protein>
    <recommendedName>
        <fullName evidence="3">Lipoprotein</fullName>
    </recommendedName>
</protein>
<evidence type="ECO:0000313" key="1">
    <source>
        <dbReference type="EMBL" id="GEK93512.1"/>
    </source>
</evidence>
<dbReference type="OrthoDB" id="794286at2"/>
<dbReference type="Pfam" id="PF12098">
    <property type="entry name" value="DUF3574"/>
    <property type="match status" value="1"/>
</dbReference>
<proteinExistence type="predicted"/>
<accession>A0A511B134</accession>
<evidence type="ECO:0000313" key="2">
    <source>
        <dbReference type="Proteomes" id="UP000321230"/>
    </source>
</evidence>
<keyword evidence="2" id="KW-1185">Reference proteome</keyword>
<dbReference type="RefSeq" id="WP_146795062.1">
    <property type="nucleotide sequence ID" value="NZ_BARC01000013.1"/>
</dbReference>
<sequence>MNILHRTAMVVPFFLLGGCVVPVSVTPNLCRAMQATDMLQVHLMFGTSFHGGNLIAASDWNDFVAKEITPRFPAGFTVLDSNGQWLDTVRHTVTREPSRIVWISTPDRRNLQHDLNAIRDAYKTRFDQQAVGLTIQNGCASF</sequence>
<comment type="caution">
    <text evidence="1">The sequence shown here is derived from an EMBL/GenBank/DDBJ whole genome shotgun (WGS) entry which is preliminary data.</text>
</comment>
<reference evidence="1 2" key="1">
    <citation type="submission" date="2019-07" db="EMBL/GenBank/DDBJ databases">
        <title>Whole genome shotgun sequence of Gluconobacter wancherniae NBRC 103581.</title>
        <authorList>
            <person name="Hosoyama A."/>
            <person name="Uohara A."/>
            <person name="Ohji S."/>
            <person name="Ichikawa N."/>
        </authorList>
    </citation>
    <scope>NUCLEOTIDE SEQUENCE [LARGE SCALE GENOMIC DNA]</scope>
    <source>
        <strain evidence="1 2">NBRC 103581</strain>
    </source>
</reference>
<dbReference type="Proteomes" id="UP000321230">
    <property type="component" value="Unassembled WGS sequence"/>
</dbReference>
<dbReference type="PROSITE" id="PS51257">
    <property type="entry name" value="PROKAR_LIPOPROTEIN"/>
    <property type="match status" value="1"/>
</dbReference>
<gene>
    <name evidence="1" type="ORF">GWA01_12820</name>
</gene>
<evidence type="ECO:0008006" key="3">
    <source>
        <dbReference type="Google" id="ProtNLM"/>
    </source>
</evidence>
<name>A0A511B134_9PROT</name>
<dbReference type="InterPro" id="IPR021957">
    <property type="entry name" value="DUF3574"/>
</dbReference>
<organism evidence="1 2">
    <name type="scientific">Gluconobacter wancherniae NBRC 103581</name>
    <dbReference type="NCBI Taxonomy" id="656744"/>
    <lineage>
        <taxon>Bacteria</taxon>
        <taxon>Pseudomonadati</taxon>
        <taxon>Pseudomonadota</taxon>
        <taxon>Alphaproteobacteria</taxon>
        <taxon>Acetobacterales</taxon>
        <taxon>Acetobacteraceae</taxon>
        <taxon>Gluconobacter</taxon>
    </lineage>
</organism>